<evidence type="ECO:0000313" key="9">
    <source>
        <dbReference type="Proteomes" id="UP000283895"/>
    </source>
</evidence>
<protein>
    <recommendedName>
        <fullName evidence="10">NADH-ubiquinone oxidoreductase 21.3 kDa subunit</fullName>
    </recommendedName>
</protein>
<dbReference type="InterPro" id="IPR039205">
    <property type="entry name" value="NDUFA11"/>
</dbReference>
<name>A0A423WGH4_9PEZI</name>
<dbReference type="GO" id="GO:0006120">
    <property type="term" value="P:mitochondrial electron transport, NADH to ubiquinone"/>
    <property type="evidence" value="ECO:0007669"/>
    <property type="project" value="InterPro"/>
</dbReference>
<comment type="subcellular location">
    <subcellularLocation>
        <location evidence="1">Mitochondrion inner membrane</location>
        <topology evidence="1">Multi-pass membrane protein</topology>
    </subcellularLocation>
</comment>
<evidence type="ECO:0000256" key="1">
    <source>
        <dbReference type="ARBA" id="ARBA00004448"/>
    </source>
</evidence>
<dbReference type="PANTHER" id="PTHR21382">
    <property type="entry name" value="NADH-UBIQUINONE OXIDOREDUCTASE SUBUNIT"/>
    <property type="match status" value="1"/>
</dbReference>
<proteinExistence type="predicted"/>
<evidence type="ECO:0000256" key="5">
    <source>
        <dbReference type="ARBA" id="ARBA00023128"/>
    </source>
</evidence>
<dbReference type="GO" id="GO:0005743">
    <property type="term" value="C:mitochondrial inner membrane"/>
    <property type="evidence" value="ECO:0007669"/>
    <property type="project" value="UniProtKB-SubCell"/>
</dbReference>
<keyword evidence="5" id="KW-0496">Mitochondrion</keyword>
<evidence type="ECO:0000256" key="4">
    <source>
        <dbReference type="ARBA" id="ARBA00022989"/>
    </source>
</evidence>
<gene>
    <name evidence="8" type="ORF">VMCG_06122</name>
</gene>
<dbReference type="STRING" id="356882.A0A423WGH4"/>
<organism evidence="8 9">
    <name type="scientific">Cytospora schulzeri</name>
    <dbReference type="NCBI Taxonomy" id="448051"/>
    <lineage>
        <taxon>Eukaryota</taxon>
        <taxon>Fungi</taxon>
        <taxon>Dikarya</taxon>
        <taxon>Ascomycota</taxon>
        <taxon>Pezizomycotina</taxon>
        <taxon>Sordariomycetes</taxon>
        <taxon>Sordariomycetidae</taxon>
        <taxon>Diaporthales</taxon>
        <taxon>Cytosporaceae</taxon>
        <taxon>Cytospora</taxon>
    </lineage>
</organism>
<keyword evidence="4" id="KW-1133">Transmembrane helix</keyword>
<evidence type="ECO:0000256" key="6">
    <source>
        <dbReference type="ARBA" id="ARBA00023136"/>
    </source>
</evidence>
<dbReference type="EMBL" id="LKEA01000017">
    <property type="protein sequence ID" value="ROW02451.1"/>
    <property type="molecule type" value="Genomic_DNA"/>
</dbReference>
<accession>A0A423WGH4</accession>
<evidence type="ECO:0000313" key="8">
    <source>
        <dbReference type="EMBL" id="ROW02451.1"/>
    </source>
</evidence>
<evidence type="ECO:0000256" key="7">
    <source>
        <dbReference type="SAM" id="MobiDB-lite"/>
    </source>
</evidence>
<keyword evidence="2" id="KW-0812">Transmembrane</keyword>
<keyword evidence="9" id="KW-1185">Reference proteome</keyword>
<keyword evidence="3" id="KW-0999">Mitochondrion inner membrane</keyword>
<sequence>MAPHGEDGPYHPVDALKAGIQGAMITGAAGVFAAGVKNATRKTNVGAMGIVTRSGGMIFTFTAVGGVFEFVRNASANLREKKDHYNAGIGGFFAGSILGMRAGRIPVILGYGALTSITLSVFELTGNSLVGKKPEIEGMDEFERKEHLRTTRRRPIQETIDNLGEGRGIQGPGYEERRRETLKEKYGVEINPVSAQAS</sequence>
<dbReference type="Proteomes" id="UP000283895">
    <property type="component" value="Unassembled WGS sequence"/>
</dbReference>
<dbReference type="GO" id="GO:0045271">
    <property type="term" value="C:respiratory chain complex I"/>
    <property type="evidence" value="ECO:0007669"/>
    <property type="project" value="InterPro"/>
</dbReference>
<comment type="caution">
    <text evidence="8">The sequence shown here is derived from an EMBL/GenBank/DDBJ whole genome shotgun (WGS) entry which is preliminary data.</text>
</comment>
<dbReference type="AlphaFoldDB" id="A0A423WGH4"/>
<evidence type="ECO:0000256" key="2">
    <source>
        <dbReference type="ARBA" id="ARBA00022692"/>
    </source>
</evidence>
<dbReference type="PANTHER" id="PTHR21382:SF1">
    <property type="entry name" value="NADH DEHYDROGENASE [UBIQUINONE] 1 ALPHA SUBCOMPLEX SUBUNIT 11"/>
    <property type="match status" value="1"/>
</dbReference>
<evidence type="ECO:0000256" key="3">
    <source>
        <dbReference type="ARBA" id="ARBA00022792"/>
    </source>
</evidence>
<dbReference type="OrthoDB" id="1913277at2759"/>
<feature type="region of interest" description="Disordered" evidence="7">
    <location>
        <begin position="157"/>
        <end position="177"/>
    </location>
</feature>
<evidence type="ECO:0008006" key="10">
    <source>
        <dbReference type="Google" id="ProtNLM"/>
    </source>
</evidence>
<keyword evidence="6" id="KW-0472">Membrane</keyword>
<reference evidence="8 9" key="1">
    <citation type="submission" date="2015-09" db="EMBL/GenBank/DDBJ databases">
        <title>Host preference determinants of Valsa canker pathogens revealed by comparative genomics.</title>
        <authorList>
            <person name="Yin Z."/>
            <person name="Huang L."/>
        </authorList>
    </citation>
    <scope>NUCLEOTIDE SEQUENCE [LARGE SCALE GENOMIC DNA]</scope>
    <source>
        <strain evidence="8 9">03-1</strain>
    </source>
</reference>